<dbReference type="RefSeq" id="XP_025372973.1">
    <property type="nucleotide sequence ID" value="XM_025512787.1"/>
</dbReference>
<evidence type="ECO:0000313" key="5">
    <source>
        <dbReference type="Proteomes" id="UP000245783"/>
    </source>
</evidence>
<dbReference type="Pfam" id="PF05368">
    <property type="entry name" value="NmrA"/>
    <property type="match status" value="1"/>
</dbReference>
<dbReference type="OrthoDB" id="9997102at2759"/>
<dbReference type="GeneID" id="37034657"/>
<dbReference type="InterPro" id="IPR008030">
    <property type="entry name" value="NmrA-like"/>
</dbReference>
<dbReference type="PANTHER" id="PTHR42748">
    <property type="entry name" value="NITROGEN METABOLITE REPRESSION PROTEIN NMRA FAMILY MEMBER"/>
    <property type="match status" value="1"/>
</dbReference>
<evidence type="ECO:0000256" key="1">
    <source>
        <dbReference type="ARBA" id="ARBA00006328"/>
    </source>
</evidence>
<dbReference type="AlphaFoldDB" id="A0A316WD87"/>
<reference evidence="4 5" key="1">
    <citation type="journal article" date="2018" name="Mol. Biol. Evol.">
        <title>Broad Genomic Sampling Reveals a Smut Pathogenic Ancestry of the Fungal Clade Ustilaginomycotina.</title>
        <authorList>
            <person name="Kijpornyongpan T."/>
            <person name="Mondo S.J."/>
            <person name="Barry K."/>
            <person name="Sandor L."/>
            <person name="Lee J."/>
            <person name="Lipzen A."/>
            <person name="Pangilinan J."/>
            <person name="LaButti K."/>
            <person name="Hainaut M."/>
            <person name="Henrissat B."/>
            <person name="Grigoriev I.V."/>
            <person name="Spatafora J.W."/>
            <person name="Aime M.C."/>
        </authorList>
    </citation>
    <scope>NUCLEOTIDE SEQUENCE [LARGE SCALE GENOMIC DNA]</scope>
    <source>
        <strain evidence="4 5">MCA 4658</strain>
    </source>
</reference>
<dbReference type="SUPFAM" id="SSF51735">
    <property type="entry name" value="NAD(P)-binding Rossmann-fold domains"/>
    <property type="match status" value="1"/>
</dbReference>
<dbReference type="InterPro" id="IPR036291">
    <property type="entry name" value="NAD(P)-bd_dom_sf"/>
</dbReference>
<dbReference type="PANTHER" id="PTHR42748:SF7">
    <property type="entry name" value="NMRA LIKE REDOX SENSOR 1-RELATED"/>
    <property type="match status" value="1"/>
</dbReference>
<keyword evidence="2" id="KW-0521">NADP</keyword>
<evidence type="ECO:0000259" key="3">
    <source>
        <dbReference type="Pfam" id="PF05368"/>
    </source>
</evidence>
<dbReference type="STRING" id="1522189.A0A316WD87"/>
<dbReference type="EMBL" id="KZ819353">
    <property type="protein sequence ID" value="PWN45813.1"/>
    <property type="molecule type" value="Genomic_DNA"/>
</dbReference>
<organism evidence="4 5">
    <name type="scientific">Ceraceosorus guamensis</name>
    <dbReference type="NCBI Taxonomy" id="1522189"/>
    <lineage>
        <taxon>Eukaryota</taxon>
        <taxon>Fungi</taxon>
        <taxon>Dikarya</taxon>
        <taxon>Basidiomycota</taxon>
        <taxon>Ustilaginomycotina</taxon>
        <taxon>Exobasidiomycetes</taxon>
        <taxon>Ceraceosorales</taxon>
        <taxon>Ceraceosoraceae</taxon>
        <taxon>Ceraceosorus</taxon>
    </lineage>
</organism>
<evidence type="ECO:0000313" key="4">
    <source>
        <dbReference type="EMBL" id="PWN45813.1"/>
    </source>
</evidence>
<dbReference type="Gene3D" id="3.40.50.720">
    <property type="entry name" value="NAD(P)-binding Rossmann-like Domain"/>
    <property type="match status" value="1"/>
</dbReference>
<feature type="domain" description="NmrA-like" evidence="3">
    <location>
        <begin position="7"/>
        <end position="262"/>
    </location>
</feature>
<accession>A0A316WD87</accession>
<dbReference type="GO" id="GO:0005634">
    <property type="term" value="C:nucleus"/>
    <property type="evidence" value="ECO:0007669"/>
    <property type="project" value="TreeGrafter"/>
</dbReference>
<proteinExistence type="inferred from homology"/>
<gene>
    <name evidence="4" type="ORF">IE81DRAFT_319649</name>
</gene>
<dbReference type="InterPro" id="IPR051164">
    <property type="entry name" value="NmrA-like_oxidored"/>
</dbReference>
<dbReference type="Proteomes" id="UP000245783">
    <property type="component" value="Unassembled WGS sequence"/>
</dbReference>
<evidence type="ECO:0000256" key="2">
    <source>
        <dbReference type="ARBA" id="ARBA00022857"/>
    </source>
</evidence>
<sequence length="317" mass="34506">MSTGSQTRVILVTLSTGKQGSAVVRALADLNEAHSGSSAQDLKFLILACTRDASPSNPKAVELSGLKGVKMLETPYRPAEIFKRADELLEKEALESGKISAVFSVQQGLDNKEGGLQMEMEQGKGMADEASKRAQSMDLFVYSSVDFGGINPTPCDHFESKRTIEDYIKSAHADLPLTILRPVFFADNIADYGYSGKLFVAALNGCVKDKLQMIACKDIGIFASKAIEDPSGWKGRTLSLAGDYLSPKEMASQFKEVKGSALPATSSLLGFGLVKSVPPLRIMFNFFNDPGFKADIEECRSIHPGLQSWKDYVQDKW</sequence>
<dbReference type="Gene3D" id="3.90.25.10">
    <property type="entry name" value="UDP-galactose 4-epimerase, domain 1"/>
    <property type="match status" value="1"/>
</dbReference>
<comment type="similarity">
    <text evidence="1">Belongs to the NmrA-type oxidoreductase family.</text>
</comment>
<dbReference type="InParanoid" id="A0A316WD87"/>
<protein>
    <submittedName>
        <fullName evidence="4">NAD(P)-binding protein</fullName>
    </submittedName>
</protein>
<name>A0A316WD87_9BASI</name>
<keyword evidence="5" id="KW-1185">Reference proteome</keyword>